<dbReference type="SUPFAM" id="SSF143865">
    <property type="entry name" value="CorA soluble domain-like"/>
    <property type="match status" value="1"/>
</dbReference>
<keyword evidence="3" id="KW-0813">Transport</keyword>
<comment type="subcellular location">
    <subcellularLocation>
        <location evidence="1">Cell membrane</location>
        <topology evidence="1">Multi-pass membrane protein</topology>
    </subcellularLocation>
</comment>
<gene>
    <name evidence="9" type="ORF">COU23_00430</name>
</gene>
<dbReference type="SUPFAM" id="SSF144083">
    <property type="entry name" value="Magnesium transport protein CorA, transmembrane region"/>
    <property type="match status" value="1"/>
</dbReference>
<dbReference type="CDD" id="cd12822">
    <property type="entry name" value="TmCorA-like"/>
    <property type="match status" value="1"/>
</dbReference>
<dbReference type="AlphaFoldDB" id="A0A2M6WBG0"/>
<keyword evidence="6 8" id="KW-1133">Transmembrane helix</keyword>
<evidence type="ECO:0000256" key="2">
    <source>
        <dbReference type="ARBA" id="ARBA00009765"/>
    </source>
</evidence>
<dbReference type="Gene3D" id="3.30.460.20">
    <property type="entry name" value="CorA soluble domain-like"/>
    <property type="match status" value="1"/>
</dbReference>
<evidence type="ECO:0000256" key="7">
    <source>
        <dbReference type="ARBA" id="ARBA00023136"/>
    </source>
</evidence>
<sequence>MPHISSYQHNNFFWHIVDKPTKKQLDWLKDNFDYEEQDILECPPPTQRPKLVDRSRYIFMILLFPFYDKETGKVRPSEVDFFIDNEKIITVHNGELKPLLELQTEAEKNPAFGEKYLNNGSVLLYEILNRLLHECFPMLNHISQDIDNIEINTLNIFEKKLVIITEILRIKINIVNFRKAMQAHKSIISKLIKASEKFYPSNCLHNYFANLVNHTKDIWDFLENYKETINAVHETHESLMSHRQTEIMKTLTVISVIVFPLTLFAAIFGMNTMNSMPFINSQYDFWCVVIIMILAAAGMLLIFKKKKWL</sequence>
<evidence type="ECO:0000256" key="5">
    <source>
        <dbReference type="ARBA" id="ARBA00022692"/>
    </source>
</evidence>
<comment type="caution">
    <text evidence="9">The sequence shown here is derived from an EMBL/GenBank/DDBJ whole genome shotgun (WGS) entry which is preliminary data.</text>
</comment>
<keyword evidence="4" id="KW-1003">Cell membrane</keyword>
<dbReference type="GO" id="GO:0000287">
    <property type="term" value="F:magnesium ion binding"/>
    <property type="evidence" value="ECO:0007669"/>
    <property type="project" value="TreeGrafter"/>
</dbReference>
<evidence type="ECO:0000256" key="6">
    <source>
        <dbReference type="ARBA" id="ARBA00022989"/>
    </source>
</evidence>
<feature type="transmembrane region" description="Helical" evidence="8">
    <location>
        <begin position="250"/>
        <end position="271"/>
    </location>
</feature>
<keyword evidence="5 8" id="KW-0812">Transmembrane</keyword>
<reference evidence="10" key="1">
    <citation type="submission" date="2017-09" db="EMBL/GenBank/DDBJ databases">
        <title>Depth-based differentiation of microbial function through sediment-hosted aquifers and enrichment of novel symbionts in the deep terrestrial subsurface.</title>
        <authorList>
            <person name="Probst A.J."/>
            <person name="Ladd B."/>
            <person name="Jarett J.K."/>
            <person name="Geller-Mcgrath D.E."/>
            <person name="Sieber C.M.K."/>
            <person name="Emerson J.B."/>
            <person name="Anantharaman K."/>
            <person name="Thomas B.C."/>
            <person name="Malmstrom R."/>
            <person name="Stieglmeier M."/>
            <person name="Klingl A."/>
            <person name="Woyke T."/>
            <person name="Ryan C.M."/>
            <person name="Banfield J.F."/>
        </authorList>
    </citation>
    <scope>NUCLEOTIDE SEQUENCE [LARGE SCALE GENOMIC DNA]</scope>
</reference>
<dbReference type="GO" id="GO:0050897">
    <property type="term" value="F:cobalt ion binding"/>
    <property type="evidence" value="ECO:0007669"/>
    <property type="project" value="TreeGrafter"/>
</dbReference>
<evidence type="ECO:0000313" key="9">
    <source>
        <dbReference type="EMBL" id="PIT90094.1"/>
    </source>
</evidence>
<dbReference type="InterPro" id="IPR045861">
    <property type="entry name" value="CorA_cytoplasmic_dom"/>
</dbReference>
<protein>
    <recommendedName>
        <fullName evidence="11">Magnesium transport protein CorA</fullName>
    </recommendedName>
</protein>
<evidence type="ECO:0000256" key="1">
    <source>
        <dbReference type="ARBA" id="ARBA00004651"/>
    </source>
</evidence>
<evidence type="ECO:0000256" key="4">
    <source>
        <dbReference type="ARBA" id="ARBA00022475"/>
    </source>
</evidence>
<dbReference type="Gene3D" id="1.20.58.340">
    <property type="entry name" value="Magnesium transport protein CorA, transmembrane region"/>
    <property type="match status" value="2"/>
</dbReference>
<keyword evidence="7 8" id="KW-0472">Membrane</keyword>
<accession>A0A2M6WBG0</accession>
<evidence type="ECO:0000313" key="10">
    <source>
        <dbReference type="Proteomes" id="UP000231464"/>
    </source>
</evidence>
<evidence type="ECO:0000256" key="8">
    <source>
        <dbReference type="SAM" id="Phobius"/>
    </source>
</evidence>
<dbReference type="Pfam" id="PF01544">
    <property type="entry name" value="CorA"/>
    <property type="match status" value="1"/>
</dbReference>
<dbReference type="PANTHER" id="PTHR46494:SF1">
    <property type="entry name" value="CORA FAMILY METAL ION TRANSPORTER (EUROFUNG)"/>
    <property type="match status" value="1"/>
</dbReference>
<dbReference type="EMBL" id="PFBP01000005">
    <property type="protein sequence ID" value="PIT90094.1"/>
    <property type="molecule type" value="Genomic_DNA"/>
</dbReference>
<dbReference type="InterPro" id="IPR002523">
    <property type="entry name" value="MgTranspt_CorA/ZnTranspt_ZntB"/>
</dbReference>
<dbReference type="PANTHER" id="PTHR46494">
    <property type="entry name" value="CORA FAMILY METAL ION TRANSPORTER (EUROFUNG)"/>
    <property type="match status" value="1"/>
</dbReference>
<dbReference type="GO" id="GO:0015095">
    <property type="term" value="F:magnesium ion transmembrane transporter activity"/>
    <property type="evidence" value="ECO:0007669"/>
    <property type="project" value="TreeGrafter"/>
</dbReference>
<evidence type="ECO:0000256" key="3">
    <source>
        <dbReference type="ARBA" id="ARBA00022448"/>
    </source>
</evidence>
<dbReference type="GO" id="GO:0015087">
    <property type="term" value="F:cobalt ion transmembrane transporter activity"/>
    <property type="evidence" value="ECO:0007669"/>
    <property type="project" value="TreeGrafter"/>
</dbReference>
<proteinExistence type="inferred from homology"/>
<name>A0A2M6WBG0_9BACT</name>
<evidence type="ECO:0008006" key="11">
    <source>
        <dbReference type="Google" id="ProtNLM"/>
    </source>
</evidence>
<dbReference type="Proteomes" id="UP000231464">
    <property type="component" value="Unassembled WGS sequence"/>
</dbReference>
<comment type="similarity">
    <text evidence="2">Belongs to the CorA metal ion transporter (MIT) (TC 1.A.35) family.</text>
</comment>
<dbReference type="InterPro" id="IPR045863">
    <property type="entry name" value="CorA_TM1_TM2"/>
</dbReference>
<dbReference type="GO" id="GO:0005886">
    <property type="term" value="C:plasma membrane"/>
    <property type="evidence" value="ECO:0007669"/>
    <property type="project" value="UniProtKB-SubCell"/>
</dbReference>
<feature type="transmembrane region" description="Helical" evidence="8">
    <location>
        <begin position="283"/>
        <end position="303"/>
    </location>
</feature>
<organism evidence="9 10">
    <name type="scientific">Candidatus Kuenenbacteria bacterium CG10_big_fil_rev_8_21_14_0_10_36_11</name>
    <dbReference type="NCBI Taxonomy" id="1974618"/>
    <lineage>
        <taxon>Bacteria</taxon>
        <taxon>Candidatus Kueneniibacteriota</taxon>
    </lineage>
</organism>